<reference evidence="2" key="1">
    <citation type="journal article" date="2015" name="J. Biotechnol.">
        <title>The structure of the Cyberlindnera jadinii genome and its relation to Candida utilis analyzed by the occurrence of single nucleotide polymorphisms.</title>
        <authorList>
            <person name="Rupp O."/>
            <person name="Brinkrolf K."/>
            <person name="Buerth C."/>
            <person name="Kunigo M."/>
            <person name="Schneider J."/>
            <person name="Jaenicke S."/>
            <person name="Goesmann A."/>
            <person name="Puehler A."/>
            <person name="Jaeger K.-E."/>
            <person name="Ernst J.F."/>
        </authorList>
    </citation>
    <scope>NUCLEOTIDE SEQUENCE [LARGE SCALE GENOMIC DNA]</scope>
    <source>
        <strain evidence="2">ATCC 18201 / CBS 1600 / BCRC 20928 / JCM 3617 / NBRC 0987 / NRRL Y-1542</strain>
    </source>
</reference>
<name>A0A0H5C8D1_CYBJN</name>
<evidence type="ECO:0000313" key="2">
    <source>
        <dbReference type="Proteomes" id="UP000038830"/>
    </source>
</evidence>
<organism evidence="1 2">
    <name type="scientific">Cyberlindnera jadinii (strain ATCC 18201 / CBS 1600 / BCRC 20928 / JCM 3617 / NBRC 0987 / NRRL Y-1542)</name>
    <name type="common">Torula yeast</name>
    <name type="synonym">Candida utilis</name>
    <dbReference type="NCBI Taxonomy" id="983966"/>
    <lineage>
        <taxon>Eukaryota</taxon>
        <taxon>Fungi</taxon>
        <taxon>Dikarya</taxon>
        <taxon>Ascomycota</taxon>
        <taxon>Saccharomycotina</taxon>
        <taxon>Saccharomycetes</taxon>
        <taxon>Phaffomycetales</taxon>
        <taxon>Phaffomycetaceae</taxon>
        <taxon>Cyberlindnera</taxon>
    </lineage>
</organism>
<accession>A0A0H5C8D1</accession>
<dbReference type="AlphaFoldDB" id="A0A0H5C8D1"/>
<protein>
    <submittedName>
        <fullName evidence="1">Uncharacterized protein</fullName>
    </submittedName>
</protein>
<dbReference type="Proteomes" id="UP000038830">
    <property type="component" value="Unassembled WGS sequence"/>
</dbReference>
<dbReference type="EMBL" id="CDQK01000005">
    <property type="protein sequence ID" value="CEP24237.1"/>
    <property type="molecule type" value="Genomic_DNA"/>
</dbReference>
<evidence type="ECO:0000313" key="1">
    <source>
        <dbReference type="EMBL" id="CEP24237.1"/>
    </source>
</evidence>
<proteinExistence type="predicted"/>
<sequence length="66" mass="7095">MACVTTFCEVCEVNAAIITRTVNLEDEYYDVIISEIKPIVATPVGAVHTTGVVETHDTGTRAVLTL</sequence>
<gene>
    <name evidence="1" type="ORF">BN1211_5009</name>
</gene>